<keyword evidence="2" id="KW-1185">Reference proteome</keyword>
<comment type="caution">
    <text evidence="1">The sequence shown here is derived from an EMBL/GenBank/DDBJ whole genome shotgun (WGS) entry which is preliminary data.</text>
</comment>
<evidence type="ECO:0000313" key="1">
    <source>
        <dbReference type="EMBL" id="GEP53806.1"/>
    </source>
</evidence>
<dbReference type="RefSeq" id="WP_147146799.1">
    <property type="nucleotide sequence ID" value="NZ_BKAJ01000018.1"/>
</dbReference>
<protein>
    <recommendedName>
        <fullName evidence="3">Glycine zipper domain-containing protein</fullName>
    </recommendedName>
</protein>
<gene>
    <name evidence="1" type="ORF">RSO01_09720</name>
</gene>
<name>A0A512N498_9HYPH</name>
<sequence length="72" mass="6779">MNTKLVAVIALPLVLTLAACGDTWGERAVTGGGIGAGTGLAIGAVAGWPLLAPVLVGTAVGAGIGAATTPKQ</sequence>
<accession>A0A512N498</accession>
<dbReference type="EMBL" id="BKAJ01000018">
    <property type="protein sequence ID" value="GEP53806.1"/>
    <property type="molecule type" value="Genomic_DNA"/>
</dbReference>
<evidence type="ECO:0008006" key="3">
    <source>
        <dbReference type="Google" id="ProtNLM"/>
    </source>
</evidence>
<dbReference type="Proteomes" id="UP000321058">
    <property type="component" value="Unassembled WGS sequence"/>
</dbReference>
<reference evidence="1 2" key="1">
    <citation type="submission" date="2019-07" db="EMBL/GenBank/DDBJ databases">
        <title>Whole genome shotgun sequence of Reyranella soli NBRC 108950.</title>
        <authorList>
            <person name="Hosoyama A."/>
            <person name="Uohara A."/>
            <person name="Ohji S."/>
            <person name="Ichikawa N."/>
        </authorList>
    </citation>
    <scope>NUCLEOTIDE SEQUENCE [LARGE SCALE GENOMIC DNA]</scope>
    <source>
        <strain evidence="1 2">NBRC 108950</strain>
    </source>
</reference>
<organism evidence="1 2">
    <name type="scientific">Reyranella soli</name>
    <dbReference type="NCBI Taxonomy" id="1230389"/>
    <lineage>
        <taxon>Bacteria</taxon>
        <taxon>Pseudomonadati</taxon>
        <taxon>Pseudomonadota</taxon>
        <taxon>Alphaproteobacteria</taxon>
        <taxon>Hyphomicrobiales</taxon>
        <taxon>Reyranellaceae</taxon>
        <taxon>Reyranella</taxon>
    </lineage>
</organism>
<evidence type="ECO:0000313" key="2">
    <source>
        <dbReference type="Proteomes" id="UP000321058"/>
    </source>
</evidence>
<dbReference type="AlphaFoldDB" id="A0A512N498"/>
<dbReference type="PROSITE" id="PS51257">
    <property type="entry name" value="PROKAR_LIPOPROTEIN"/>
    <property type="match status" value="1"/>
</dbReference>
<proteinExistence type="predicted"/>